<feature type="binding site" evidence="7">
    <location>
        <position position="216"/>
    </location>
    <ligand>
        <name>urate</name>
        <dbReference type="ChEBI" id="CHEBI:17775"/>
    </ligand>
</feature>
<name>A0A839Z8C0_9HYPH</name>
<dbReference type="InterPro" id="IPR002042">
    <property type="entry name" value="Uricase"/>
</dbReference>
<sequence length="279" mass="30483">MALIRNSYGKGRVRIMRVKRDSARHEVRELTVEVLLTGAFDGSYTEGDNRSVIATDSIKNIVNFLARDHVGAENEVFAGILARHFLDRYAHVSGVSVTASETKWSRIVIEGAPHDHAFVLDGNGRPTVKLTATREGTTLSSGVSGFTFLKTTQSAWEDYWFDEATTLKPTPDRLFATAMDASWLWSGVPGSYESANQAVLDAALKVFATTFSPGVQNTLYLMGEAVLAAVPDIREISIACPNKHYLPIDLSPFGRAFDGQVFTPTDEPHGQITCTIGRG</sequence>
<evidence type="ECO:0000256" key="5">
    <source>
        <dbReference type="PIRNR" id="PIRNR000241"/>
    </source>
</evidence>
<feature type="binding site" evidence="7">
    <location>
        <position position="242"/>
    </location>
    <ligand>
        <name>5-hydroxyisourate</name>
        <dbReference type="ChEBI" id="CHEBI:18072"/>
    </ligand>
</feature>
<dbReference type="RefSeq" id="WP_183189068.1">
    <property type="nucleotide sequence ID" value="NZ_JACICD010000002.1"/>
</dbReference>
<feature type="binding site" evidence="7">
    <location>
        <position position="173"/>
    </location>
    <ligand>
        <name>urate</name>
        <dbReference type="ChEBI" id="CHEBI:17775"/>
    </ligand>
</feature>
<dbReference type="PANTHER" id="PTHR42874:SF1">
    <property type="entry name" value="URICASE"/>
    <property type="match status" value="1"/>
</dbReference>
<feature type="binding site" evidence="7">
    <location>
        <position position="55"/>
    </location>
    <ligand>
        <name>5-hydroxyisourate</name>
        <dbReference type="ChEBI" id="CHEBI:18072"/>
    </ligand>
</feature>
<evidence type="ECO:0000256" key="4">
    <source>
        <dbReference type="ARBA" id="ARBA00023002"/>
    </source>
</evidence>
<dbReference type="EC" id="1.7.3.3" evidence="5 8"/>
<feature type="binding site" evidence="7">
    <location>
        <position position="56"/>
    </location>
    <ligand>
        <name>urate</name>
        <dbReference type="ChEBI" id="CHEBI:17775"/>
    </ligand>
</feature>
<reference evidence="9 10" key="1">
    <citation type="submission" date="2020-08" db="EMBL/GenBank/DDBJ databases">
        <title>Genomic Encyclopedia of Type Strains, Phase IV (KMG-IV): sequencing the most valuable type-strain genomes for metagenomic binning, comparative biology and taxonomic classification.</title>
        <authorList>
            <person name="Goeker M."/>
        </authorList>
    </citation>
    <scope>NUCLEOTIDE SEQUENCE [LARGE SCALE GENOMIC DNA]</scope>
    <source>
        <strain evidence="9 10">DSM 5895</strain>
    </source>
</reference>
<evidence type="ECO:0000256" key="2">
    <source>
        <dbReference type="ARBA" id="ARBA00009760"/>
    </source>
</evidence>
<evidence type="ECO:0000313" key="9">
    <source>
        <dbReference type="EMBL" id="MBB3770916.1"/>
    </source>
</evidence>
<dbReference type="AlphaFoldDB" id="A0A839Z8C0"/>
<dbReference type="GO" id="GO:0006145">
    <property type="term" value="P:purine nucleobase catabolic process"/>
    <property type="evidence" value="ECO:0007669"/>
    <property type="project" value="TreeGrafter"/>
</dbReference>
<feature type="binding site" evidence="7">
    <location>
        <position position="55"/>
    </location>
    <ligand>
        <name>urate</name>
        <dbReference type="ChEBI" id="CHEBI:17775"/>
    </ligand>
</feature>
<feature type="binding site" evidence="7">
    <location>
        <position position="242"/>
    </location>
    <ligand>
        <name>urate</name>
        <dbReference type="ChEBI" id="CHEBI:17775"/>
    </ligand>
</feature>
<feature type="active site" description="Charge relay system" evidence="6">
    <location>
        <position position="55"/>
    </location>
</feature>
<comment type="function">
    <text evidence="5 8">Catalyzes the oxidation of uric acid to 5-hydroxyisourate, which is further processed to form (S)-allantoin.</text>
</comment>
<organism evidence="9 10">
    <name type="scientific">Ancylobacter tetraedralis</name>
    <dbReference type="NCBI Taxonomy" id="217068"/>
    <lineage>
        <taxon>Bacteria</taxon>
        <taxon>Pseudomonadati</taxon>
        <taxon>Pseudomonadota</taxon>
        <taxon>Alphaproteobacteria</taxon>
        <taxon>Hyphomicrobiales</taxon>
        <taxon>Xanthobacteraceae</taxon>
        <taxon>Ancylobacter</taxon>
    </lineage>
</organism>
<dbReference type="GO" id="GO:0019628">
    <property type="term" value="P:urate catabolic process"/>
    <property type="evidence" value="ECO:0007669"/>
    <property type="project" value="UniProtKB-UniPathway"/>
</dbReference>
<comment type="caution">
    <text evidence="9">The sequence shown here is derived from an EMBL/GenBank/DDBJ whole genome shotgun (WGS) entry which is preliminary data.</text>
</comment>
<protein>
    <recommendedName>
        <fullName evidence="5 8">Uricase</fullName>
        <ecNumber evidence="5 8">1.7.3.3</ecNumber>
    </recommendedName>
    <alternativeName>
        <fullName evidence="5">Urate oxidase</fullName>
    </alternativeName>
</protein>
<keyword evidence="4 5" id="KW-0560">Oxidoreductase</keyword>
<keyword evidence="3 5" id="KW-0659">Purine metabolism</keyword>
<accession>A0A839Z8C0</accession>
<comment type="similarity">
    <text evidence="2 5 8">Belongs to the uricase family.</text>
</comment>
<feature type="binding site" evidence="7">
    <location>
        <position position="55"/>
    </location>
    <ligand>
        <name>O2</name>
        <dbReference type="ChEBI" id="CHEBI:15379"/>
    </ligand>
</feature>
<dbReference type="Pfam" id="PF01014">
    <property type="entry name" value="Uricase"/>
    <property type="match status" value="2"/>
</dbReference>
<evidence type="ECO:0000313" key="10">
    <source>
        <dbReference type="Proteomes" id="UP000533469"/>
    </source>
</evidence>
<keyword evidence="10" id="KW-1185">Reference proteome</keyword>
<comment type="catalytic activity">
    <reaction evidence="5 8">
        <text>urate + O2 + H2O = 5-hydroxyisourate + H2O2</text>
        <dbReference type="Rhea" id="RHEA:21368"/>
        <dbReference type="ChEBI" id="CHEBI:15377"/>
        <dbReference type="ChEBI" id="CHEBI:15379"/>
        <dbReference type="ChEBI" id="CHEBI:16240"/>
        <dbReference type="ChEBI" id="CHEBI:17775"/>
        <dbReference type="ChEBI" id="CHEBI:18072"/>
        <dbReference type="EC" id="1.7.3.3"/>
    </reaction>
</comment>
<evidence type="ECO:0000256" key="1">
    <source>
        <dbReference type="ARBA" id="ARBA00004831"/>
    </source>
</evidence>
<feature type="binding site" evidence="7">
    <location>
        <position position="56"/>
    </location>
    <ligand>
        <name>5-hydroxyisourate</name>
        <dbReference type="ChEBI" id="CHEBI:18072"/>
    </ligand>
</feature>
<dbReference type="Gene3D" id="3.10.270.10">
    <property type="entry name" value="Urate Oxidase"/>
    <property type="match status" value="1"/>
</dbReference>
<dbReference type="PIRSF" id="PIRSF000241">
    <property type="entry name" value="Urate_oxidase"/>
    <property type="match status" value="1"/>
</dbReference>
<dbReference type="Proteomes" id="UP000533469">
    <property type="component" value="Unassembled WGS sequence"/>
</dbReference>
<evidence type="ECO:0000256" key="8">
    <source>
        <dbReference type="RuleBase" id="RU004455"/>
    </source>
</evidence>
<feature type="binding site" evidence="7">
    <location>
        <position position="215"/>
    </location>
    <ligand>
        <name>5-hydroxyisourate</name>
        <dbReference type="ChEBI" id="CHEBI:18072"/>
    </ligand>
</feature>
<feature type="binding site" evidence="7">
    <location>
        <position position="215"/>
    </location>
    <ligand>
        <name>urate</name>
        <dbReference type="ChEBI" id="CHEBI:17775"/>
    </ligand>
</feature>
<proteinExistence type="inferred from homology"/>
<evidence type="ECO:0000256" key="7">
    <source>
        <dbReference type="PIRSR" id="PIRSR000241-2"/>
    </source>
</evidence>
<dbReference type="SUPFAM" id="SSF55620">
    <property type="entry name" value="Tetrahydrobiopterin biosynthesis enzymes-like"/>
    <property type="match status" value="2"/>
</dbReference>
<dbReference type="NCBIfam" id="TIGR03383">
    <property type="entry name" value="urate_oxi"/>
    <property type="match status" value="1"/>
</dbReference>
<comment type="pathway">
    <text evidence="1 5">Purine metabolism; urate degradation; (S)-allantoin from urate: step 1/3.</text>
</comment>
<feature type="binding site" evidence="7">
    <location>
        <position position="216"/>
    </location>
    <ligand>
        <name>5-hydroxyisourate</name>
        <dbReference type="ChEBI" id="CHEBI:18072"/>
    </ligand>
</feature>
<feature type="binding site" evidence="7">
    <location>
        <position position="173"/>
    </location>
    <ligand>
        <name>5-hydroxyisourate</name>
        <dbReference type="ChEBI" id="CHEBI:18072"/>
    </ligand>
</feature>
<dbReference type="PRINTS" id="PR00093">
    <property type="entry name" value="URICASE"/>
</dbReference>
<feature type="active site" description="Charge relay system" evidence="6">
    <location>
        <position position="10"/>
    </location>
</feature>
<dbReference type="PANTHER" id="PTHR42874">
    <property type="entry name" value="URICASE"/>
    <property type="match status" value="1"/>
</dbReference>
<feature type="binding site" evidence="7">
    <location>
        <position position="242"/>
    </location>
    <ligand>
        <name>O2</name>
        <dbReference type="ChEBI" id="CHEBI:15379"/>
    </ligand>
</feature>
<evidence type="ECO:0000256" key="3">
    <source>
        <dbReference type="ARBA" id="ARBA00022631"/>
    </source>
</evidence>
<dbReference type="GO" id="GO:0004846">
    <property type="term" value="F:urate oxidase activity"/>
    <property type="evidence" value="ECO:0007669"/>
    <property type="project" value="UniProtKB-EC"/>
</dbReference>
<evidence type="ECO:0000256" key="6">
    <source>
        <dbReference type="PIRSR" id="PIRSR000241-1"/>
    </source>
</evidence>
<gene>
    <name evidence="9" type="ORF">FHS55_001511</name>
</gene>
<dbReference type="EMBL" id="JACICD010000002">
    <property type="protein sequence ID" value="MBB3770916.1"/>
    <property type="molecule type" value="Genomic_DNA"/>
</dbReference>
<dbReference type="UniPathway" id="UPA00394">
    <property type="reaction ID" value="UER00650"/>
</dbReference>
<feature type="active site" description="Charge relay system" evidence="6">
    <location>
        <position position="244"/>
    </location>
</feature>